<evidence type="ECO:0000313" key="2">
    <source>
        <dbReference type="Proteomes" id="UP000294480"/>
    </source>
</evidence>
<protein>
    <submittedName>
        <fullName evidence="1">Uncharacterized protein</fullName>
    </submittedName>
</protein>
<keyword evidence="2" id="KW-1185">Reference proteome</keyword>
<reference evidence="1 2" key="1">
    <citation type="submission" date="2019-03" db="EMBL/GenBank/DDBJ databases">
        <title>Genomic Encyclopedia of Type Strains, Phase IV (KMG-IV): sequencing the most valuable type-strain genomes for metagenomic binning, comparative biology and taxonomic classification.</title>
        <authorList>
            <person name="Goeker M."/>
        </authorList>
    </citation>
    <scope>NUCLEOTIDE SEQUENCE [LARGE SCALE GENOMIC DNA]</scope>
    <source>
        <strain evidence="1 2">DSM 102852</strain>
    </source>
</reference>
<dbReference type="EMBL" id="SNZE01000028">
    <property type="protein sequence ID" value="TDR29020.1"/>
    <property type="molecule type" value="Genomic_DNA"/>
</dbReference>
<proteinExistence type="predicted"/>
<dbReference type="AlphaFoldDB" id="A0A4R6Y4P9"/>
<organism evidence="1 2">
    <name type="scientific">Hydromonas duriensis</name>
    <dbReference type="NCBI Taxonomy" id="1527608"/>
    <lineage>
        <taxon>Bacteria</taxon>
        <taxon>Pseudomonadati</taxon>
        <taxon>Pseudomonadota</taxon>
        <taxon>Betaproteobacteria</taxon>
        <taxon>Burkholderiales</taxon>
        <taxon>Burkholderiaceae</taxon>
        <taxon>Hydromonas</taxon>
    </lineage>
</organism>
<name>A0A4R6Y4P9_9BURK</name>
<evidence type="ECO:0000313" key="1">
    <source>
        <dbReference type="EMBL" id="TDR29020.1"/>
    </source>
</evidence>
<dbReference type="Proteomes" id="UP000294480">
    <property type="component" value="Unassembled WGS sequence"/>
</dbReference>
<comment type="caution">
    <text evidence="1">The sequence shown here is derived from an EMBL/GenBank/DDBJ whole genome shotgun (WGS) entry which is preliminary data.</text>
</comment>
<sequence length="50" mass="5984">MMPLYPNEERLKKCSKKSDLNVDKDQNYFFRAKDLELFTQKYKSSSLTGF</sequence>
<gene>
    <name evidence="1" type="ORF">DFR44_12811</name>
</gene>
<accession>A0A4R6Y4P9</accession>